<dbReference type="FunFam" id="3.30.310.50:FF:000005">
    <property type="entry name" value="L antigen family member 3"/>
    <property type="match status" value="1"/>
</dbReference>
<comment type="similarity">
    <text evidence="3">Belongs to the CTAG/PCC1 family.</text>
</comment>
<organism evidence="7 8">
    <name type="scientific">Striga hermonthica</name>
    <name type="common">Purple witchweed</name>
    <name type="synonym">Buchnera hermonthica</name>
    <dbReference type="NCBI Taxonomy" id="68872"/>
    <lineage>
        <taxon>Eukaryota</taxon>
        <taxon>Viridiplantae</taxon>
        <taxon>Streptophyta</taxon>
        <taxon>Embryophyta</taxon>
        <taxon>Tracheophyta</taxon>
        <taxon>Spermatophyta</taxon>
        <taxon>Magnoliopsida</taxon>
        <taxon>eudicotyledons</taxon>
        <taxon>Gunneridae</taxon>
        <taxon>Pentapetalae</taxon>
        <taxon>asterids</taxon>
        <taxon>lamiids</taxon>
        <taxon>Lamiales</taxon>
        <taxon>Orobanchaceae</taxon>
        <taxon>Buchnereae</taxon>
        <taxon>Striga</taxon>
    </lineage>
</organism>
<protein>
    <recommendedName>
        <fullName evidence="9">Transcription factor Pcc1</fullName>
    </recommendedName>
</protein>
<sequence length="101" mass="11452">MSRGRLRRRCRPDVLPDNKYSNLEINYDSEETARMVRAALSVDKELHPDKVKREMSVSGGQLSVRFEAVEAKFLRASYSAFVDVLTLATKTIEEFSQGIGL</sequence>
<evidence type="ECO:0000256" key="1">
    <source>
        <dbReference type="ARBA" id="ARBA00004123"/>
    </source>
</evidence>
<evidence type="ECO:0000256" key="3">
    <source>
        <dbReference type="ARBA" id="ARBA00007073"/>
    </source>
</evidence>
<dbReference type="GO" id="GO:0005634">
    <property type="term" value="C:nucleus"/>
    <property type="evidence" value="ECO:0007669"/>
    <property type="project" value="UniProtKB-SubCell"/>
</dbReference>
<name>A0A9N7MU28_STRHE</name>
<accession>A0A9N7MU28</accession>
<proteinExistence type="inferred from homology"/>
<dbReference type="EMBL" id="CACSLK010011299">
    <property type="protein sequence ID" value="CAA0813028.1"/>
    <property type="molecule type" value="Genomic_DNA"/>
</dbReference>
<gene>
    <name evidence="7" type="ORF">SHERM_13587</name>
</gene>
<evidence type="ECO:0008006" key="9">
    <source>
        <dbReference type="Google" id="ProtNLM"/>
    </source>
</evidence>
<comment type="subcellular location">
    <subcellularLocation>
        <location evidence="2">Cytoplasm</location>
    </subcellularLocation>
    <subcellularLocation>
        <location evidence="1">Nucleus</location>
    </subcellularLocation>
</comment>
<dbReference type="Proteomes" id="UP001153555">
    <property type="component" value="Unassembled WGS sequence"/>
</dbReference>
<keyword evidence="8" id="KW-1185">Reference proteome</keyword>
<dbReference type="OrthoDB" id="10025739at2759"/>
<evidence type="ECO:0000256" key="6">
    <source>
        <dbReference type="ARBA" id="ARBA00023242"/>
    </source>
</evidence>
<evidence type="ECO:0000313" key="8">
    <source>
        <dbReference type="Proteomes" id="UP001153555"/>
    </source>
</evidence>
<dbReference type="PANTHER" id="PTHR31283:SF5">
    <property type="entry name" value="EKC_KEOPS COMPLEX SUBUNIT LAGE3"/>
    <property type="match status" value="1"/>
</dbReference>
<dbReference type="InterPro" id="IPR015419">
    <property type="entry name" value="CTAG/Pcc1"/>
</dbReference>
<evidence type="ECO:0000256" key="4">
    <source>
        <dbReference type="ARBA" id="ARBA00022490"/>
    </source>
</evidence>
<dbReference type="GO" id="GO:0008033">
    <property type="term" value="P:tRNA processing"/>
    <property type="evidence" value="ECO:0007669"/>
    <property type="project" value="UniProtKB-KW"/>
</dbReference>
<comment type="caution">
    <text evidence="7">The sequence shown here is derived from an EMBL/GenBank/DDBJ whole genome shotgun (WGS) entry which is preliminary data.</text>
</comment>
<dbReference type="AlphaFoldDB" id="A0A9N7MU28"/>
<evidence type="ECO:0000313" key="7">
    <source>
        <dbReference type="EMBL" id="CAA0813028.1"/>
    </source>
</evidence>
<reference evidence="7" key="1">
    <citation type="submission" date="2019-12" db="EMBL/GenBank/DDBJ databases">
        <authorList>
            <person name="Scholes J."/>
        </authorList>
    </citation>
    <scope>NUCLEOTIDE SEQUENCE</scope>
</reference>
<dbReference type="Gene3D" id="3.30.310.50">
    <property type="entry name" value="Alpha-D-phosphohexomutase, C-terminal domain"/>
    <property type="match status" value="1"/>
</dbReference>
<keyword evidence="6" id="KW-0539">Nucleus</keyword>
<keyword evidence="4" id="KW-0963">Cytoplasm</keyword>
<evidence type="ECO:0000256" key="2">
    <source>
        <dbReference type="ARBA" id="ARBA00004496"/>
    </source>
</evidence>
<dbReference type="PANTHER" id="PTHR31283">
    <property type="entry name" value="EKC/KEOPS COMPLEX SUBUNIT PCC1 FAMILY MEMBER"/>
    <property type="match status" value="1"/>
</dbReference>
<dbReference type="GO" id="GO:0000408">
    <property type="term" value="C:EKC/KEOPS complex"/>
    <property type="evidence" value="ECO:0007669"/>
    <property type="project" value="TreeGrafter"/>
</dbReference>
<dbReference type="GO" id="GO:0070525">
    <property type="term" value="P:tRNA threonylcarbamoyladenosine metabolic process"/>
    <property type="evidence" value="ECO:0007669"/>
    <property type="project" value="TreeGrafter"/>
</dbReference>
<evidence type="ECO:0000256" key="5">
    <source>
        <dbReference type="ARBA" id="ARBA00022694"/>
    </source>
</evidence>
<dbReference type="GO" id="GO:0005737">
    <property type="term" value="C:cytoplasm"/>
    <property type="evidence" value="ECO:0007669"/>
    <property type="project" value="UniProtKB-SubCell"/>
</dbReference>
<keyword evidence="5" id="KW-0819">tRNA processing</keyword>
<dbReference type="Pfam" id="PF09341">
    <property type="entry name" value="Pcc1"/>
    <property type="match status" value="1"/>
</dbReference>